<dbReference type="PANTHER" id="PTHR13271">
    <property type="entry name" value="UNCHARACTERIZED PUTATIVE METHYLTRANSFERASE"/>
    <property type="match status" value="1"/>
</dbReference>
<dbReference type="GO" id="GO:0003723">
    <property type="term" value="F:RNA binding"/>
    <property type="evidence" value="ECO:0007669"/>
    <property type="project" value="UniProtKB-UniRule"/>
</dbReference>
<evidence type="ECO:0000256" key="1">
    <source>
        <dbReference type="ARBA" id="ARBA00022603"/>
    </source>
</evidence>
<dbReference type="Gene3D" id="3.90.1420.10">
    <property type="entry name" value="Rubisco LSMT, substrate-binding domain"/>
    <property type="match status" value="1"/>
</dbReference>
<feature type="compositionally biased region" description="Pro residues" evidence="5">
    <location>
        <begin position="1222"/>
        <end position="1235"/>
    </location>
</feature>
<dbReference type="InterPro" id="IPR012677">
    <property type="entry name" value="Nucleotide-bd_a/b_plait_sf"/>
</dbReference>
<dbReference type="InterPro" id="IPR046341">
    <property type="entry name" value="SET_dom_sf"/>
</dbReference>
<accession>A0A813IJ71</accession>
<sequence>MDLACLSHVAVTEFADTGRGLGCTKDLENGDIFLEVPLKYCWTLERARSALVLCDAAGGSGFGLTDKQLLHLHLLIESSKGGTTPSATSHLAQLPNLEQVGLPLAWTEEERAELEGSEVHTHCANLDEELPEDFARLQEALEAAGASNLLTDHDIGYKEYLWARCIFWSRYMSLTVEGEEQPIFALVPGLDMCNHCPDAPAGLFKLDRERGVIVARASQDYCRGQQVFINYKEGSFNDQLLLSFGFDLTFCKLLQFGYAEEMRLKSSEITFSLQVTSEQLLGWPSTGMLRFVYIVFVLCGLAGWQLLKFLVYPPFAPLQLWAVLSRASDPSILRAELVATRFSTHPSSWRRTMSQHVFPRLSSGFQLFVNLPASCSGGTHALGKKALGLTVCSLALPQLRSGSRFLKLPFVVTPTCKTIRSILNSASFLVLIWFSNAKKFGSCRSGRCIQCSLPLMPTPACSLSELVRPENTKTVVVFFVAVFATAAPGKTDSCGRAFSLKRQLLDNPAFLGSFGQAYEAGVLRCLCTLDEACLALCKMTRFNFSLMAHEVIHVPDSRDFESERTAELIVKHRLTLSQPLPPALLGQTRIQHLPAAVLADPVRLAVIVAGAPSTVASEELRVLFLLEDLLGSKCGQLPSSEAEDAALLDADVSGLPQRRQCAVLLRHGERQVLQAAVRELQARQLQNLGVVLRAVADSGSGCSCERCQAAGTPRLHHLQATDAALEAAEVQVARLSQALTGRLDAEALMEVPALVHLWMVGRLGSPHRNRSLLSSEVQRGGGGGGGGGPASWPWKEEANDNTLFALYSEKMRLWGSWFAAQWAHCSAVRLSEFSCIGQDFKRLACLVQVCANCICRTSGTGCRPRAQEQVQIRNQNSWSIPTEEALQVLAAHQPLLEVGSGTGYWAKLLQKRGAGAPRVDLVAFDTSKFEPAFNAQAKIEAGKELVREYYPSGVQPGGPEVVEKYPDRTLVLMWADYMGWGTYGLQCLQGFKGQHLILVGEWRTATFGDYAPGTLCQSLTGMSEHGQSFSLELQQFVEDLHPCGSVSSEEVSWRKRKPDKGSGQAGGLGKLGLCRRGGTGAGWERDVVFSVVSVGRWVAPGALVIWVGSREGRGGGSFYSARPAKVLLSQERAPSWQGGYMNASETTGSMKEVQRKLDCSLEDLVDEHKSSGAPGAGGNIGRKRRRGDGEDGRRPPPSERAPAFRPPLGPAEAEGARKTGRPPRPVPGPGEPPPGHLRLLGPPGMPGMPPGAFFGHPGAPPPWLAFPRGPPPPGYRGPPVGHPLPPGMAMYARPPPILVNRPPHFMGGPPPGYPPHPGALPLHYGAHAPPRPGPPVLGDGPGRPVGPPPGYYPPGYPAPPPGDSAAQKSRRSDRDRDRDRRGDRDRDRDRGDRGPPAVLQPVAAVQAAPAFVPPPGFQVRLSNIPNELTAKDLAEAFTEVSTSRVESVDLLRDGAGHATGEAVVIFSAKPDAENAVRRYHGGDLNGKRLE</sequence>
<feature type="compositionally biased region" description="Gly residues" evidence="5">
    <location>
        <begin position="779"/>
        <end position="789"/>
    </location>
</feature>
<dbReference type="CDD" id="cd10527">
    <property type="entry name" value="SET_LSMT"/>
    <property type="match status" value="1"/>
</dbReference>
<evidence type="ECO:0000313" key="7">
    <source>
        <dbReference type="EMBL" id="CAE8650214.1"/>
    </source>
</evidence>
<dbReference type="PROSITE" id="PS50102">
    <property type="entry name" value="RRM"/>
    <property type="match status" value="1"/>
</dbReference>
<dbReference type="GO" id="GO:0032259">
    <property type="term" value="P:methylation"/>
    <property type="evidence" value="ECO:0007669"/>
    <property type="project" value="UniProtKB-KW"/>
</dbReference>
<name>A0A813IJ71_POLGL</name>
<keyword evidence="2" id="KW-0808">Transferase</keyword>
<dbReference type="CDD" id="cd00590">
    <property type="entry name" value="RRM_SF"/>
    <property type="match status" value="1"/>
</dbReference>
<gene>
    <name evidence="7" type="ORF">PGLA2088_LOCUS8088</name>
</gene>
<evidence type="ECO:0000313" key="8">
    <source>
        <dbReference type="Proteomes" id="UP000626109"/>
    </source>
</evidence>
<feature type="region of interest" description="Disordered" evidence="5">
    <location>
        <begin position="1308"/>
        <end position="1398"/>
    </location>
</feature>
<reference evidence="7" key="1">
    <citation type="submission" date="2021-02" db="EMBL/GenBank/DDBJ databases">
        <authorList>
            <person name="Dougan E. K."/>
            <person name="Rhodes N."/>
            <person name="Thang M."/>
            <person name="Chan C."/>
        </authorList>
    </citation>
    <scope>NUCLEOTIDE SEQUENCE</scope>
</reference>
<dbReference type="EMBL" id="CAJNNW010008615">
    <property type="protein sequence ID" value="CAE8650214.1"/>
    <property type="molecule type" value="Genomic_DNA"/>
</dbReference>
<keyword evidence="1" id="KW-0489">Methyltransferase</keyword>
<dbReference type="InterPro" id="IPR036464">
    <property type="entry name" value="Rubisco_LSMT_subst-bd_sf"/>
</dbReference>
<evidence type="ECO:0000256" key="2">
    <source>
        <dbReference type="ARBA" id="ARBA00022679"/>
    </source>
</evidence>
<dbReference type="Proteomes" id="UP000626109">
    <property type="component" value="Unassembled WGS sequence"/>
</dbReference>
<dbReference type="SUPFAM" id="SSF82199">
    <property type="entry name" value="SET domain"/>
    <property type="match status" value="1"/>
</dbReference>
<dbReference type="InterPro" id="IPR035979">
    <property type="entry name" value="RBD_domain_sf"/>
</dbReference>
<comment type="caution">
    <text evidence="7">The sequence shown here is derived from an EMBL/GenBank/DDBJ whole genome shotgun (WGS) entry which is preliminary data.</text>
</comment>
<dbReference type="InterPro" id="IPR050600">
    <property type="entry name" value="SETD3_SETD6_MTase"/>
</dbReference>
<feature type="domain" description="RRM" evidence="6">
    <location>
        <begin position="1417"/>
        <end position="1490"/>
    </location>
</feature>
<dbReference type="Gene3D" id="3.90.1410.10">
    <property type="entry name" value="set domain protein methyltransferase, domain 1"/>
    <property type="match status" value="1"/>
</dbReference>
<dbReference type="SMART" id="SM00360">
    <property type="entry name" value="RRM"/>
    <property type="match status" value="1"/>
</dbReference>
<dbReference type="PANTHER" id="PTHR13271:SF137">
    <property type="entry name" value="SET DOMAIN-CONTAINING PROTEIN"/>
    <property type="match status" value="1"/>
</dbReference>
<evidence type="ECO:0000256" key="5">
    <source>
        <dbReference type="SAM" id="MobiDB-lite"/>
    </source>
</evidence>
<dbReference type="GO" id="GO:0016279">
    <property type="term" value="F:protein-lysine N-methyltransferase activity"/>
    <property type="evidence" value="ECO:0007669"/>
    <property type="project" value="TreeGrafter"/>
</dbReference>
<protein>
    <recommendedName>
        <fullName evidence="6">RRM domain-containing protein</fullName>
    </recommendedName>
</protein>
<keyword evidence="3" id="KW-0949">S-adenosyl-L-methionine</keyword>
<feature type="region of interest" description="Disordered" evidence="5">
    <location>
        <begin position="1166"/>
        <end position="1246"/>
    </location>
</feature>
<feature type="region of interest" description="Disordered" evidence="5">
    <location>
        <begin position="774"/>
        <end position="793"/>
    </location>
</feature>
<dbReference type="SUPFAM" id="SSF81822">
    <property type="entry name" value="RuBisCo LSMT C-terminal, substrate-binding domain"/>
    <property type="match status" value="1"/>
</dbReference>
<feature type="compositionally biased region" description="Basic and acidic residues" evidence="5">
    <location>
        <begin position="1187"/>
        <end position="1197"/>
    </location>
</feature>
<evidence type="ECO:0000259" key="6">
    <source>
        <dbReference type="PROSITE" id="PS50102"/>
    </source>
</evidence>
<organism evidence="7 8">
    <name type="scientific">Polarella glacialis</name>
    <name type="common">Dinoflagellate</name>
    <dbReference type="NCBI Taxonomy" id="89957"/>
    <lineage>
        <taxon>Eukaryota</taxon>
        <taxon>Sar</taxon>
        <taxon>Alveolata</taxon>
        <taxon>Dinophyceae</taxon>
        <taxon>Suessiales</taxon>
        <taxon>Suessiaceae</taxon>
        <taxon>Polarella</taxon>
    </lineage>
</organism>
<feature type="compositionally biased region" description="Pro residues" evidence="5">
    <location>
        <begin position="1344"/>
        <end position="1362"/>
    </location>
</feature>
<feature type="non-terminal residue" evidence="7">
    <location>
        <position position="1490"/>
    </location>
</feature>
<dbReference type="InterPro" id="IPR000504">
    <property type="entry name" value="RRM_dom"/>
</dbReference>
<dbReference type="SUPFAM" id="SSF54928">
    <property type="entry name" value="RNA-binding domain, RBD"/>
    <property type="match status" value="1"/>
</dbReference>
<evidence type="ECO:0000256" key="4">
    <source>
        <dbReference type="PROSITE-ProRule" id="PRU00176"/>
    </source>
</evidence>
<feature type="compositionally biased region" description="Basic and acidic residues" evidence="5">
    <location>
        <begin position="1370"/>
        <end position="1393"/>
    </location>
</feature>
<keyword evidence="4" id="KW-0694">RNA-binding</keyword>
<dbReference type="Pfam" id="PF00076">
    <property type="entry name" value="RRM_1"/>
    <property type="match status" value="1"/>
</dbReference>
<evidence type="ECO:0000256" key="3">
    <source>
        <dbReference type="ARBA" id="ARBA00022691"/>
    </source>
</evidence>
<feature type="compositionally biased region" description="Pro residues" evidence="5">
    <location>
        <begin position="1308"/>
        <end position="1318"/>
    </location>
</feature>
<dbReference type="Gene3D" id="3.30.70.330">
    <property type="match status" value="1"/>
</dbReference>
<proteinExistence type="predicted"/>